<keyword evidence="2" id="KW-0902">Two-component regulatory system</keyword>
<dbReference type="EMBL" id="JACHFM010000001">
    <property type="protein sequence ID" value="MBB5221488.1"/>
    <property type="molecule type" value="Genomic_DNA"/>
</dbReference>
<protein>
    <submittedName>
        <fullName evidence="5">CheY-like chemotaxis protein</fullName>
    </submittedName>
</protein>
<dbReference type="Gene3D" id="3.40.50.2300">
    <property type="match status" value="1"/>
</dbReference>
<evidence type="ECO:0000313" key="5">
    <source>
        <dbReference type="EMBL" id="MBB5221488.1"/>
    </source>
</evidence>
<feature type="modified residue" description="4-aspartylphosphate" evidence="3">
    <location>
        <position position="59"/>
    </location>
</feature>
<proteinExistence type="predicted"/>
<evidence type="ECO:0000256" key="3">
    <source>
        <dbReference type="PROSITE-ProRule" id="PRU00169"/>
    </source>
</evidence>
<dbReference type="SUPFAM" id="SSF52172">
    <property type="entry name" value="CheY-like"/>
    <property type="match status" value="1"/>
</dbReference>
<feature type="domain" description="Response regulatory" evidence="4">
    <location>
        <begin position="10"/>
        <end position="125"/>
    </location>
</feature>
<organism evidence="5 6">
    <name type="scientific">Amaricoccus macauensis</name>
    <dbReference type="NCBI Taxonomy" id="57001"/>
    <lineage>
        <taxon>Bacteria</taxon>
        <taxon>Pseudomonadati</taxon>
        <taxon>Pseudomonadota</taxon>
        <taxon>Alphaproteobacteria</taxon>
        <taxon>Rhodobacterales</taxon>
        <taxon>Paracoccaceae</taxon>
        <taxon>Amaricoccus</taxon>
    </lineage>
</organism>
<keyword evidence="6" id="KW-1185">Reference proteome</keyword>
<dbReference type="Pfam" id="PF00072">
    <property type="entry name" value="Response_reg"/>
    <property type="match status" value="1"/>
</dbReference>
<dbReference type="SMART" id="SM00448">
    <property type="entry name" value="REC"/>
    <property type="match status" value="1"/>
</dbReference>
<dbReference type="GO" id="GO:0000160">
    <property type="term" value="P:phosphorelay signal transduction system"/>
    <property type="evidence" value="ECO:0007669"/>
    <property type="project" value="UniProtKB-KW"/>
</dbReference>
<keyword evidence="1 3" id="KW-0597">Phosphoprotein</keyword>
<reference evidence="5 6" key="1">
    <citation type="submission" date="2020-08" db="EMBL/GenBank/DDBJ databases">
        <title>Genomic Encyclopedia of Type Strains, Phase IV (KMG-IV): sequencing the most valuable type-strain genomes for metagenomic binning, comparative biology and taxonomic classification.</title>
        <authorList>
            <person name="Goeker M."/>
        </authorList>
    </citation>
    <scope>NUCLEOTIDE SEQUENCE [LARGE SCALE GENOMIC DNA]</scope>
    <source>
        <strain evidence="5 6">DSM 101730</strain>
    </source>
</reference>
<gene>
    <name evidence="5" type="ORF">HNP73_001409</name>
</gene>
<dbReference type="InterPro" id="IPR001789">
    <property type="entry name" value="Sig_transdc_resp-reg_receiver"/>
</dbReference>
<dbReference type="AlphaFoldDB" id="A0A840SMJ9"/>
<comment type="caution">
    <text evidence="5">The sequence shown here is derived from an EMBL/GenBank/DDBJ whole genome shotgun (WGS) entry which is preliminary data.</text>
</comment>
<name>A0A840SMJ9_9RHOB</name>
<accession>A0A840SMJ9</accession>
<evidence type="ECO:0000256" key="1">
    <source>
        <dbReference type="ARBA" id="ARBA00022553"/>
    </source>
</evidence>
<dbReference type="InterPro" id="IPR011006">
    <property type="entry name" value="CheY-like_superfamily"/>
</dbReference>
<evidence type="ECO:0000256" key="2">
    <source>
        <dbReference type="ARBA" id="ARBA00023012"/>
    </source>
</evidence>
<dbReference type="CDD" id="cd17546">
    <property type="entry name" value="REC_hyHK_CKI1_RcsC-like"/>
    <property type="match status" value="1"/>
</dbReference>
<sequence>MPHEPPGSDGILIVEDNAVNALILRTMLQKQGYEPHVARDGHEGVAMSARHRPRLVLMDLHMPRLDGFAAAIAIREIHGASPVLVAVTATATRDVEVACEEAGFTCVLPKPVLIHDLMDVVRRYLG</sequence>
<dbReference type="PANTHER" id="PTHR45339">
    <property type="entry name" value="HYBRID SIGNAL TRANSDUCTION HISTIDINE KINASE J"/>
    <property type="match status" value="1"/>
</dbReference>
<dbReference type="Proteomes" id="UP000549457">
    <property type="component" value="Unassembled WGS sequence"/>
</dbReference>
<evidence type="ECO:0000259" key="4">
    <source>
        <dbReference type="PROSITE" id="PS50110"/>
    </source>
</evidence>
<dbReference type="PANTHER" id="PTHR45339:SF1">
    <property type="entry name" value="HYBRID SIGNAL TRANSDUCTION HISTIDINE KINASE J"/>
    <property type="match status" value="1"/>
</dbReference>
<evidence type="ECO:0000313" key="6">
    <source>
        <dbReference type="Proteomes" id="UP000549457"/>
    </source>
</evidence>
<dbReference type="RefSeq" id="WP_184147846.1">
    <property type="nucleotide sequence ID" value="NZ_JACHFM010000001.1"/>
</dbReference>
<dbReference type="PROSITE" id="PS50110">
    <property type="entry name" value="RESPONSE_REGULATORY"/>
    <property type="match status" value="1"/>
</dbReference>